<evidence type="ECO:0000313" key="5">
    <source>
        <dbReference type="EMBL" id="QVK24434.1"/>
    </source>
</evidence>
<dbReference type="InterPro" id="IPR001387">
    <property type="entry name" value="Cro/C1-type_HTH"/>
</dbReference>
<dbReference type="PANTHER" id="PTHR36511:SF3">
    <property type="entry name" value="ANTITOXIN HIGA-2"/>
    <property type="match status" value="1"/>
</dbReference>
<organism evidence="5 6">
    <name type="scientific">Shewanella dokdonensis</name>
    <dbReference type="NCBI Taxonomy" id="712036"/>
    <lineage>
        <taxon>Bacteria</taxon>
        <taxon>Pseudomonadati</taxon>
        <taxon>Pseudomonadota</taxon>
        <taxon>Gammaproteobacteria</taxon>
        <taxon>Alteromonadales</taxon>
        <taxon>Shewanellaceae</taxon>
        <taxon>Shewanella</taxon>
    </lineage>
</organism>
<dbReference type="SUPFAM" id="SSF47413">
    <property type="entry name" value="lambda repressor-like DNA-binding domains"/>
    <property type="match status" value="1"/>
</dbReference>
<dbReference type="InterPro" id="IPR052359">
    <property type="entry name" value="HTH-type_reg/antitoxin"/>
</dbReference>
<dbReference type="Proteomes" id="UP000676428">
    <property type="component" value="Chromosome"/>
</dbReference>
<dbReference type="CDD" id="cd00093">
    <property type="entry name" value="HTH_XRE"/>
    <property type="match status" value="1"/>
</dbReference>
<protein>
    <submittedName>
        <fullName evidence="5">Helix-turn-helix domain-containing protein</fullName>
    </submittedName>
</protein>
<evidence type="ECO:0000256" key="3">
    <source>
        <dbReference type="ARBA" id="ARBA00023163"/>
    </source>
</evidence>
<reference evidence="5 6" key="1">
    <citation type="journal article" date="2012" name="Int. J. Syst. Evol. Microbiol.">
        <title>Shewanella dokdonensis sp. nov., isolated from seawater.</title>
        <authorList>
            <person name="Sung H.R."/>
            <person name="Yoon J.H."/>
            <person name="Ghim S.Y."/>
        </authorList>
    </citation>
    <scope>NUCLEOTIDE SEQUENCE [LARGE SCALE GENOMIC DNA]</scope>
    <source>
        <strain evidence="5 6">DSM 23626</strain>
    </source>
</reference>
<dbReference type="Gene3D" id="1.10.260.40">
    <property type="entry name" value="lambda repressor-like DNA-binding domains"/>
    <property type="match status" value="1"/>
</dbReference>
<accession>A0ABX8DI23</accession>
<evidence type="ECO:0000256" key="1">
    <source>
        <dbReference type="ARBA" id="ARBA00023015"/>
    </source>
</evidence>
<evidence type="ECO:0000259" key="4">
    <source>
        <dbReference type="PROSITE" id="PS50943"/>
    </source>
</evidence>
<dbReference type="Pfam" id="PF01381">
    <property type="entry name" value="HTH_3"/>
    <property type="match status" value="1"/>
</dbReference>
<sequence length="95" mass="10611">MSIFNELQASLEEAVEIQHGRKKPTRVTRYEVADVKSIREDLLKVTQAEFAKTMGVSVDTIKSWEGKRRNPAGLAAKVLATIQDDPKIYMALAAH</sequence>
<proteinExistence type="predicted"/>
<feature type="domain" description="HTH cro/C1-type" evidence="4">
    <location>
        <begin position="35"/>
        <end position="71"/>
    </location>
</feature>
<gene>
    <name evidence="5" type="ORF">KHX94_08150</name>
</gene>
<dbReference type="NCBIfam" id="NF041265">
    <property type="entry name" value="NadS"/>
    <property type="match status" value="1"/>
</dbReference>
<name>A0ABX8DI23_9GAMM</name>
<dbReference type="RefSeq" id="WP_213683022.1">
    <property type="nucleotide sequence ID" value="NZ_CP074572.1"/>
</dbReference>
<dbReference type="InterPro" id="IPR010982">
    <property type="entry name" value="Lambda_DNA-bd_dom_sf"/>
</dbReference>
<keyword evidence="3" id="KW-0804">Transcription</keyword>
<evidence type="ECO:0000313" key="6">
    <source>
        <dbReference type="Proteomes" id="UP000676428"/>
    </source>
</evidence>
<keyword evidence="1" id="KW-0805">Transcription regulation</keyword>
<dbReference type="EMBL" id="CP074572">
    <property type="protein sequence ID" value="QVK24434.1"/>
    <property type="molecule type" value="Genomic_DNA"/>
</dbReference>
<dbReference type="PANTHER" id="PTHR36511">
    <property type="entry name" value="MERR FAMILY BACTERIAL REGULATORY PROTEIN"/>
    <property type="match status" value="1"/>
</dbReference>
<keyword evidence="6" id="KW-1185">Reference proteome</keyword>
<evidence type="ECO:0000256" key="2">
    <source>
        <dbReference type="ARBA" id="ARBA00023125"/>
    </source>
</evidence>
<keyword evidence="2" id="KW-0238">DNA-binding</keyword>
<dbReference type="InterPro" id="IPR047761">
    <property type="entry name" value="NadS-like"/>
</dbReference>
<dbReference type="PROSITE" id="PS50943">
    <property type="entry name" value="HTH_CROC1"/>
    <property type="match status" value="1"/>
</dbReference>